<dbReference type="EMBL" id="FN653047">
    <property type="protein sequence ID" value="CBY09748.1"/>
    <property type="molecule type" value="Genomic_DNA"/>
</dbReference>
<sequence length="219" mass="25299">MYALDTGGRDKVNKMTRVDEVLESIAVWDYKNTIQKELKQYPHNDPLKLKKLKVMSDRINSLSDHEYEHHVYCQRASFYGYATKQRSLIKMQPDTADSSNFPLKNQKMEKYGFVKRKVKVDRFLEFLRGGEKNKIQLSEVVVEALICLANELVLKLVSNAVKHRFQFSTDESILPGPLRVCDIEATFAYLCDQSIVPRLSLIKNSKPAKNQSIYIVSTF</sequence>
<organism evidence="1">
    <name type="scientific">Oikopleura dioica</name>
    <name type="common">Tunicate</name>
    <dbReference type="NCBI Taxonomy" id="34765"/>
    <lineage>
        <taxon>Eukaryota</taxon>
        <taxon>Metazoa</taxon>
        <taxon>Chordata</taxon>
        <taxon>Tunicata</taxon>
        <taxon>Appendicularia</taxon>
        <taxon>Copelata</taxon>
        <taxon>Oikopleuridae</taxon>
        <taxon>Oikopleura</taxon>
    </lineage>
</organism>
<accession>E4XGF0</accession>
<dbReference type="OrthoDB" id="10434581at2759"/>
<evidence type="ECO:0000313" key="2">
    <source>
        <dbReference type="Proteomes" id="UP000001307"/>
    </source>
</evidence>
<evidence type="ECO:0000313" key="1">
    <source>
        <dbReference type="EMBL" id="CBY09748.1"/>
    </source>
</evidence>
<dbReference type="InParanoid" id="E4XGF0"/>
<proteinExistence type="predicted"/>
<reference evidence="1" key="1">
    <citation type="journal article" date="2010" name="Science">
        <title>Plasticity of animal genome architecture unmasked by rapid evolution of a pelagic tunicate.</title>
        <authorList>
            <person name="Denoeud F."/>
            <person name="Henriet S."/>
            <person name="Mungpakdee S."/>
            <person name="Aury J.M."/>
            <person name="Da Silva C."/>
            <person name="Brinkmann H."/>
            <person name="Mikhaleva J."/>
            <person name="Olsen L.C."/>
            <person name="Jubin C."/>
            <person name="Canestro C."/>
            <person name="Bouquet J.M."/>
            <person name="Danks G."/>
            <person name="Poulain J."/>
            <person name="Campsteijn C."/>
            <person name="Adamski M."/>
            <person name="Cross I."/>
            <person name="Yadetie F."/>
            <person name="Muffato M."/>
            <person name="Louis A."/>
            <person name="Butcher S."/>
            <person name="Tsagkogeorga G."/>
            <person name="Konrad A."/>
            <person name="Singh S."/>
            <person name="Jensen M.F."/>
            <person name="Cong E.H."/>
            <person name="Eikeseth-Otteraa H."/>
            <person name="Noel B."/>
            <person name="Anthouard V."/>
            <person name="Porcel B.M."/>
            <person name="Kachouri-Lafond R."/>
            <person name="Nishino A."/>
            <person name="Ugolini M."/>
            <person name="Chourrout P."/>
            <person name="Nishida H."/>
            <person name="Aasland R."/>
            <person name="Huzurbazar S."/>
            <person name="Westhof E."/>
            <person name="Delsuc F."/>
            <person name="Lehrach H."/>
            <person name="Reinhardt R."/>
            <person name="Weissenbach J."/>
            <person name="Roy S.W."/>
            <person name="Artiguenave F."/>
            <person name="Postlethwait J.H."/>
            <person name="Manak J.R."/>
            <person name="Thompson E.M."/>
            <person name="Jaillon O."/>
            <person name="Du Pasquier L."/>
            <person name="Boudinot P."/>
            <person name="Liberles D.A."/>
            <person name="Volff J.N."/>
            <person name="Philippe H."/>
            <person name="Lenhard B."/>
            <person name="Roest Crollius H."/>
            <person name="Wincker P."/>
            <person name="Chourrout D."/>
        </authorList>
    </citation>
    <scope>NUCLEOTIDE SEQUENCE [LARGE SCALE GENOMIC DNA]</scope>
</reference>
<keyword evidence="2" id="KW-1185">Reference proteome</keyword>
<protein>
    <submittedName>
        <fullName evidence="1">Uncharacterized protein</fullName>
    </submittedName>
</protein>
<name>E4XGF0_OIKDI</name>
<gene>
    <name evidence="1" type="ORF">GSOID_T00010559001</name>
</gene>
<dbReference type="Proteomes" id="UP000001307">
    <property type="component" value="Unassembled WGS sequence"/>
</dbReference>
<dbReference type="AlphaFoldDB" id="E4XGF0"/>